<evidence type="ECO:0000256" key="5">
    <source>
        <dbReference type="ARBA" id="ARBA00022927"/>
    </source>
</evidence>
<comment type="subcellular location">
    <subcellularLocation>
        <location evidence="1">Cytoplasm</location>
    </subcellularLocation>
</comment>
<dbReference type="Gene3D" id="1.25.10.10">
    <property type="entry name" value="Leucine-rich Repeat Variant"/>
    <property type="match status" value="1"/>
</dbReference>
<evidence type="ECO:0000313" key="8">
    <source>
        <dbReference type="RefSeq" id="XP_023174063.2"/>
    </source>
</evidence>
<gene>
    <name evidence="8" type="primary">LOC111601626</name>
</gene>
<organism evidence="7 8">
    <name type="scientific">Drosophila hydei</name>
    <name type="common">Fruit fly</name>
    <dbReference type="NCBI Taxonomy" id="7224"/>
    <lineage>
        <taxon>Eukaryota</taxon>
        <taxon>Metazoa</taxon>
        <taxon>Ecdysozoa</taxon>
        <taxon>Arthropoda</taxon>
        <taxon>Hexapoda</taxon>
        <taxon>Insecta</taxon>
        <taxon>Pterygota</taxon>
        <taxon>Neoptera</taxon>
        <taxon>Endopterygota</taxon>
        <taxon>Diptera</taxon>
        <taxon>Brachycera</taxon>
        <taxon>Muscomorpha</taxon>
        <taxon>Ephydroidea</taxon>
        <taxon>Drosophilidae</taxon>
        <taxon>Drosophila</taxon>
    </lineage>
</organism>
<proteinExistence type="predicted"/>
<dbReference type="AlphaFoldDB" id="A0A6J1M2G0"/>
<protein>
    <submittedName>
        <fullName evidence="8">Importin-4-like</fullName>
    </submittedName>
</protein>
<evidence type="ECO:0000256" key="2">
    <source>
        <dbReference type="ARBA" id="ARBA00022448"/>
    </source>
</evidence>
<dbReference type="OrthoDB" id="7862313at2759"/>
<keyword evidence="7" id="KW-1185">Reference proteome</keyword>
<dbReference type="InterPro" id="IPR040122">
    <property type="entry name" value="Importin_beta"/>
</dbReference>
<feature type="region of interest" description="Disordered" evidence="6">
    <location>
        <begin position="645"/>
        <end position="703"/>
    </location>
</feature>
<dbReference type="GeneID" id="111601626"/>
<dbReference type="Proteomes" id="UP000504633">
    <property type="component" value="Unplaced"/>
</dbReference>
<dbReference type="GO" id="GO:0005737">
    <property type="term" value="C:cytoplasm"/>
    <property type="evidence" value="ECO:0007669"/>
    <property type="project" value="UniProtKB-SubCell"/>
</dbReference>
<sequence length="1116" mass="124887">MALEKSRSKVVQLLGDMMNSHSDLVHQSTEELTSLYADPDSTIELCLVLGNCARLPAMRKCSGHILKNRLGQAGMWKKMNLAQQQEVQSALLNALKTMSTNDDENLQLTIVCCVGLVMEQVMEAEDAAAEWNNCVFSHIEELCVSHEKLAQLLGSICYKLLIKTTPNVAEKYLLRTKAIFTNALEQAKANGELGTLATENLLAGWSLAIPLFRNHASDQDELVATLPLIMELTHAFAYQPNPKRSYRGFDMLVKLNKHMPELVWPELQQVVSKLFVLASDTSLADEIRVQAIITLRNCVRHKRRHIIRLKLMDKLLMTLFNLLAVKPALDADGEDLYLVDAQESQSPLSEAAQTVLFIASQSDTNRVAQRALRLMLPKLVQQKSAVQRVGGHLFLALMAKGFTDLLADEPLNSFVAVVEKGVHDADPMVRRSAHFALAILAENLQPEITVLAPQVLPLFCEFFDQMTPEQRMIDHETESQTRMFCTLEIYCESLRREALQPHLGELMKRLMFTASPNNNSASLRQLALSAIASLAKMSKDMFKPHFDEVMAIAMPLAKQSANDDETLLRTQAIQVLNMLSLVDAEKFELRAPELMECFMEMLQDDLGAQVFTFELLGVLAKFIPKQIADNIEPIIGGVFTAIKEGAEEDKDSDDEKDDDECEAETDCDASVCAEEDSIGDGHGDQTENDATTRSATSSESLSTSVAPDEALMCLKALAVHLPDAVVPYLSEAERCVSACTDSHNELGRRAAYEVLTQLAALHFHKGDMEEAKRQWNELMPDLVDFVETAKETANVIGVMNCITMFLKLLKSDALEGEGFADMIISVVRRTLRRKLSCQFNIGQDTKMSVLQQWSQALYAEMQVMEAVGDLLPAFGQSMSKRQFATHFHSISTRFLKSLRQCKPTGQITPHLYFLYNLVFRCMEPLGVIAEQYYDVLCYSVVDCMMDDKPHVRDFAIDVVHWLLSHVHDDDSAEVIIKATSSVFIDALDAQSKLSSAERERVSAVVARMLLSTDSILTEATLSLLYANFPLRSHLSEYTHVVQAMRHLYDTKPIVLEPHLRQTLQLLLEALEKQQLPDDKTRYRALKLAGLIKVNQKPLFDDVSQQFPGADELLAEI</sequence>
<dbReference type="GO" id="GO:0006606">
    <property type="term" value="P:protein import into nucleus"/>
    <property type="evidence" value="ECO:0007669"/>
    <property type="project" value="InterPro"/>
</dbReference>
<dbReference type="RefSeq" id="XP_023174063.2">
    <property type="nucleotide sequence ID" value="XM_023318295.2"/>
</dbReference>
<evidence type="ECO:0000313" key="7">
    <source>
        <dbReference type="Proteomes" id="UP000504633"/>
    </source>
</evidence>
<dbReference type="KEGG" id="dhe:111601626"/>
<keyword evidence="2" id="KW-0813">Transport</keyword>
<evidence type="ECO:0000256" key="4">
    <source>
        <dbReference type="ARBA" id="ARBA00022737"/>
    </source>
</evidence>
<reference evidence="8" key="1">
    <citation type="submission" date="2025-08" db="UniProtKB">
        <authorList>
            <consortium name="RefSeq"/>
        </authorList>
    </citation>
    <scope>IDENTIFICATION</scope>
    <source>
        <strain evidence="8">15085-1641.00</strain>
        <tissue evidence="8">Whole body</tissue>
    </source>
</reference>
<dbReference type="InterPro" id="IPR016024">
    <property type="entry name" value="ARM-type_fold"/>
</dbReference>
<dbReference type="SUPFAM" id="SSF48371">
    <property type="entry name" value="ARM repeat"/>
    <property type="match status" value="2"/>
</dbReference>
<dbReference type="InterPro" id="IPR011989">
    <property type="entry name" value="ARM-like"/>
</dbReference>
<evidence type="ECO:0000256" key="1">
    <source>
        <dbReference type="ARBA" id="ARBA00004496"/>
    </source>
</evidence>
<evidence type="ECO:0000256" key="3">
    <source>
        <dbReference type="ARBA" id="ARBA00022490"/>
    </source>
</evidence>
<accession>A0A6J1M2G0</accession>
<keyword evidence="5" id="KW-0653">Protein transport</keyword>
<dbReference type="PANTHER" id="PTHR10527">
    <property type="entry name" value="IMPORTIN BETA"/>
    <property type="match status" value="1"/>
</dbReference>
<evidence type="ECO:0000256" key="6">
    <source>
        <dbReference type="SAM" id="MobiDB-lite"/>
    </source>
</evidence>
<dbReference type="OMA" id="IGQDTKM"/>
<feature type="compositionally biased region" description="Acidic residues" evidence="6">
    <location>
        <begin position="646"/>
        <end position="678"/>
    </location>
</feature>
<feature type="compositionally biased region" description="Low complexity" evidence="6">
    <location>
        <begin position="691"/>
        <end position="703"/>
    </location>
</feature>
<keyword evidence="4" id="KW-0677">Repeat</keyword>
<keyword evidence="3" id="KW-0963">Cytoplasm</keyword>
<name>A0A6J1M2G0_DROHY</name>